<evidence type="ECO:0000256" key="5">
    <source>
        <dbReference type="ARBA" id="ARBA00022679"/>
    </source>
</evidence>
<dbReference type="GO" id="GO:0005965">
    <property type="term" value="C:protein farnesyltransferase complex"/>
    <property type="evidence" value="ECO:0007669"/>
    <property type="project" value="UniProtKB-UniRule"/>
</dbReference>
<evidence type="ECO:0000313" key="12">
    <source>
        <dbReference type="Proteomes" id="UP001255856"/>
    </source>
</evidence>
<reference evidence="11" key="1">
    <citation type="submission" date="2021-01" db="EMBL/GenBank/DDBJ databases">
        <authorList>
            <person name="Eckstrom K.M.E."/>
        </authorList>
    </citation>
    <scope>NUCLEOTIDE SEQUENCE</scope>
    <source>
        <strain evidence="11">UVCC 0001</strain>
    </source>
</reference>
<gene>
    <name evidence="11" type="ORF">QBZ16_001771</name>
</gene>
<dbReference type="InterPro" id="IPR026872">
    <property type="entry name" value="FTB"/>
</dbReference>
<dbReference type="GO" id="GO:0004660">
    <property type="term" value="F:protein farnesyltransferase activity"/>
    <property type="evidence" value="ECO:0007669"/>
    <property type="project" value="UniProtKB-UniRule"/>
</dbReference>
<evidence type="ECO:0000256" key="1">
    <source>
        <dbReference type="ARBA" id="ARBA00010497"/>
    </source>
</evidence>
<comment type="similarity">
    <text evidence="1 9">Belongs to the protein prenyltransferase subunit beta family.</text>
</comment>
<dbReference type="InterPro" id="IPR008930">
    <property type="entry name" value="Terpenoid_cyclase/PrenylTrfase"/>
</dbReference>
<dbReference type="Proteomes" id="UP001255856">
    <property type="component" value="Unassembled WGS sequence"/>
</dbReference>
<evidence type="ECO:0000256" key="9">
    <source>
        <dbReference type="RuleBase" id="RU365056"/>
    </source>
</evidence>
<evidence type="ECO:0000313" key="11">
    <source>
        <dbReference type="EMBL" id="KAK2075663.1"/>
    </source>
</evidence>
<dbReference type="InterPro" id="IPR045089">
    <property type="entry name" value="PGGT1B-like"/>
</dbReference>
<dbReference type="GO" id="GO:0008270">
    <property type="term" value="F:zinc ion binding"/>
    <property type="evidence" value="ECO:0007669"/>
    <property type="project" value="UniProtKB-UniRule"/>
</dbReference>
<organism evidence="11 12">
    <name type="scientific">Prototheca wickerhamii</name>
    <dbReference type="NCBI Taxonomy" id="3111"/>
    <lineage>
        <taxon>Eukaryota</taxon>
        <taxon>Viridiplantae</taxon>
        <taxon>Chlorophyta</taxon>
        <taxon>core chlorophytes</taxon>
        <taxon>Trebouxiophyceae</taxon>
        <taxon>Chlorellales</taxon>
        <taxon>Chlorellaceae</taxon>
        <taxon>Prototheca</taxon>
    </lineage>
</organism>
<keyword evidence="4 9" id="KW-0637">Prenyltransferase</keyword>
<keyword evidence="6 9" id="KW-0479">Metal-binding</keyword>
<evidence type="ECO:0000256" key="4">
    <source>
        <dbReference type="ARBA" id="ARBA00022602"/>
    </source>
</evidence>
<proteinExistence type="inferred from homology"/>
<dbReference type="EC" id="2.5.1.58" evidence="2 9"/>
<keyword evidence="8 9" id="KW-0862">Zinc</keyword>
<accession>A0AAD9MK40</accession>
<comment type="cofactor">
    <cofactor evidence="9">
        <name>Zn(2+)</name>
        <dbReference type="ChEBI" id="CHEBI:29105"/>
    </cofactor>
    <text evidence="9">Binds 1 zinc ion per subunit.</text>
</comment>
<dbReference type="Pfam" id="PF00432">
    <property type="entry name" value="Prenyltrans"/>
    <property type="match status" value="1"/>
</dbReference>
<name>A0AAD9MK40_PROWI</name>
<keyword evidence="5 9" id="KW-0808">Transferase</keyword>
<dbReference type="CDD" id="cd02893">
    <property type="entry name" value="FTase"/>
    <property type="match status" value="1"/>
</dbReference>
<protein>
    <recommendedName>
        <fullName evidence="3 9">Protein farnesyltransferase subunit beta</fullName>
        <shortName evidence="9">FTase-beta</shortName>
        <ecNumber evidence="2 9">2.5.1.58</ecNumber>
    </recommendedName>
</protein>
<dbReference type="PANTHER" id="PTHR11774:SF6">
    <property type="entry name" value="PROTEIN FARNESYLTRANSFERASE SUBUNIT BETA"/>
    <property type="match status" value="1"/>
</dbReference>
<keyword evidence="12" id="KW-1185">Reference proteome</keyword>
<feature type="domain" description="Prenyltransferase alpha-alpha toroid" evidence="10">
    <location>
        <begin position="42"/>
        <end position="479"/>
    </location>
</feature>
<dbReference type="EMBL" id="JASFZW010000014">
    <property type="protein sequence ID" value="KAK2075663.1"/>
    <property type="molecule type" value="Genomic_DNA"/>
</dbReference>
<comment type="subunit">
    <text evidence="9">Heterodimer of FTA and FTB.</text>
</comment>
<evidence type="ECO:0000256" key="3">
    <source>
        <dbReference type="ARBA" id="ARBA00015798"/>
    </source>
</evidence>
<evidence type="ECO:0000256" key="7">
    <source>
        <dbReference type="ARBA" id="ARBA00022737"/>
    </source>
</evidence>
<evidence type="ECO:0000259" key="10">
    <source>
        <dbReference type="Pfam" id="PF00432"/>
    </source>
</evidence>
<evidence type="ECO:0000256" key="2">
    <source>
        <dbReference type="ARBA" id="ARBA00012702"/>
    </source>
</evidence>
<dbReference type="SUPFAM" id="SSF48239">
    <property type="entry name" value="Terpenoid cyclases/Protein prenyltransferases"/>
    <property type="match status" value="1"/>
</dbReference>
<dbReference type="GO" id="GO:0097354">
    <property type="term" value="P:prenylation"/>
    <property type="evidence" value="ECO:0007669"/>
    <property type="project" value="UniProtKB-UniRule"/>
</dbReference>
<comment type="catalytic activity">
    <reaction evidence="9">
        <text>L-cysteinyl-[protein] + (2E,6E)-farnesyl diphosphate = S-(2E,6E)-farnesyl-L-cysteinyl-[protein] + diphosphate</text>
        <dbReference type="Rhea" id="RHEA:13345"/>
        <dbReference type="Rhea" id="RHEA-COMP:10131"/>
        <dbReference type="Rhea" id="RHEA-COMP:11535"/>
        <dbReference type="ChEBI" id="CHEBI:29950"/>
        <dbReference type="ChEBI" id="CHEBI:33019"/>
        <dbReference type="ChEBI" id="CHEBI:86019"/>
        <dbReference type="ChEBI" id="CHEBI:175763"/>
    </reaction>
</comment>
<evidence type="ECO:0000256" key="6">
    <source>
        <dbReference type="ARBA" id="ARBA00022723"/>
    </source>
</evidence>
<evidence type="ECO:0000256" key="8">
    <source>
        <dbReference type="ARBA" id="ARBA00022833"/>
    </source>
</evidence>
<keyword evidence="7" id="KW-0677">Repeat</keyword>
<dbReference type="InterPro" id="IPR001330">
    <property type="entry name" value="Prenyltrans"/>
</dbReference>
<dbReference type="AlphaFoldDB" id="A0AAD9MK40"/>
<comment type="function">
    <text evidence="9">Catalyzes the transfer of a farnesyl moiety from farnesyl diphosphate to a cysteine at the fourth position from the C-terminus of several proteins. The beta subunit is responsible for peptide-binding.</text>
</comment>
<dbReference type="PANTHER" id="PTHR11774">
    <property type="entry name" value="GERANYLGERANYL TRANSFERASE TYPE BETA SUBUNIT"/>
    <property type="match status" value="1"/>
</dbReference>
<sequence length="497" mass="53747">MLDDGTPTTSSREQWALELQVLKLYRYLDAEMMEGNYNSLRLNKEGHAIFLQKGLGRLSKGFISLDMRRPWVVYWIVHGLAVLGADLPAQPSVASIVEFLATCQAPDGGFGGGPYQLPHLATTYAAVASLVSLKDETALAVIDRDTLMSFFLRMCVPPEQGGGMVMHQGGEVDIRGCYCALVCTHLLGLDTQLLAERSGMVDFIRRCQTYEGGLSGEPGNEAHGGYTFCGLGALFLLQRLDVLDLDSLIPWACSLQASFEGGFAGRTNKLVDGCYAYWQGAILPLLAQAGLYTAEASRRAAALRPSPEQEAAAADALVSHLHLRLQTMEDGAAKNKTDYMQAMEAENEAAAMEFKRNYHRANQQAQHLREGLDRARSHAAAVPFGADALAAADLQAAQVEPANSLAPSDATRAEALQLWLLAACQLESRKGGMRDKPGKGPDYYHTCYCLSGLAISQQASGRVLGGLGNRLVDVDVACNVAKAALEHARAWVQRLQQ</sequence>
<comment type="caution">
    <text evidence="11">The sequence shown here is derived from an EMBL/GenBank/DDBJ whole genome shotgun (WGS) entry which is preliminary data.</text>
</comment>
<dbReference type="Gene3D" id="1.50.10.20">
    <property type="match status" value="1"/>
</dbReference>